<dbReference type="EMBL" id="JYDQ01005346">
    <property type="protein sequence ID" value="KRX83406.1"/>
    <property type="molecule type" value="Genomic_DNA"/>
</dbReference>
<comment type="caution">
    <text evidence="1">The sequence shown here is derived from an EMBL/GenBank/DDBJ whole genome shotgun (WGS) entry which is preliminary data.</text>
</comment>
<dbReference type="AlphaFoldDB" id="A0A0V0X6P7"/>
<evidence type="ECO:0000313" key="1">
    <source>
        <dbReference type="EMBL" id="KRX83406.1"/>
    </source>
</evidence>
<name>A0A0V0X6P7_9BILA</name>
<accession>A0A0V0X6P7</accession>
<gene>
    <name evidence="1" type="ORF">T12_15088</name>
</gene>
<feature type="non-terminal residue" evidence="1">
    <location>
        <position position="62"/>
    </location>
</feature>
<protein>
    <submittedName>
        <fullName evidence="1">Uncharacterized protein</fullName>
    </submittedName>
</protein>
<organism evidence="1 2">
    <name type="scientific">Trichinella patagoniensis</name>
    <dbReference type="NCBI Taxonomy" id="990121"/>
    <lineage>
        <taxon>Eukaryota</taxon>
        <taxon>Metazoa</taxon>
        <taxon>Ecdysozoa</taxon>
        <taxon>Nematoda</taxon>
        <taxon>Enoplea</taxon>
        <taxon>Dorylaimia</taxon>
        <taxon>Trichinellida</taxon>
        <taxon>Trichinellidae</taxon>
        <taxon>Trichinella</taxon>
    </lineage>
</organism>
<dbReference type="Proteomes" id="UP000054783">
    <property type="component" value="Unassembled WGS sequence"/>
</dbReference>
<sequence>LPEKSLPPQLPGLEAGFVLESQFAEFLPPQSFELPIFPAVLSELGSLNFPQLLSGSEDGWLA</sequence>
<proteinExistence type="predicted"/>
<keyword evidence="2" id="KW-1185">Reference proteome</keyword>
<reference evidence="1 2" key="1">
    <citation type="submission" date="2015-01" db="EMBL/GenBank/DDBJ databases">
        <title>Evolution of Trichinella species and genotypes.</title>
        <authorList>
            <person name="Korhonen P.K."/>
            <person name="Edoardo P."/>
            <person name="Giuseppe L.R."/>
            <person name="Gasser R.B."/>
        </authorList>
    </citation>
    <scope>NUCLEOTIDE SEQUENCE [LARGE SCALE GENOMIC DNA]</scope>
    <source>
        <strain evidence="1">ISS2496</strain>
    </source>
</reference>
<feature type="non-terminal residue" evidence="1">
    <location>
        <position position="1"/>
    </location>
</feature>
<evidence type="ECO:0000313" key="2">
    <source>
        <dbReference type="Proteomes" id="UP000054783"/>
    </source>
</evidence>